<dbReference type="RefSeq" id="WP_340361398.1">
    <property type="nucleotide sequence ID" value="NZ_JBBKZU010000036.1"/>
</dbReference>
<comment type="caution">
    <text evidence="1">The sequence shown here is derived from an EMBL/GenBank/DDBJ whole genome shotgun (WGS) entry which is preliminary data.</text>
</comment>
<keyword evidence="2" id="KW-1185">Reference proteome</keyword>
<proteinExistence type="predicted"/>
<evidence type="ECO:0000313" key="2">
    <source>
        <dbReference type="Proteomes" id="UP001365846"/>
    </source>
</evidence>
<reference evidence="1 2" key="1">
    <citation type="submission" date="2024-03" db="EMBL/GenBank/DDBJ databases">
        <title>Novel species of the genus Variovorax.</title>
        <authorList>
            <person name="Liu Q."/>
            <person name="Xin Y.-H."/>
        </authorList>
    </citation>
    <scope>NUCLEOTIDE SEQUENCE [LARGE SCALE GENOMIC DNA]</scope>
    <source>
        <strain evidence="1 2">KACC 18899</strain>
    </source>
</reference>
<accession>A0ABU8VRA4</accession>
<organism evidence="1 2">
    <name type="scientific">Variovorax ureilyticus</name>
    <dbReference type="NCBI Taxonomy" id="1836198"/>
    <lineage>
        <taxon>Bacteria</taxon>
        <taxon>Pseudomonadati</taxon>
        <taxon>Pseudomonadota</taxon>
        <taxon>Betaproteobacteria</taxon>
        <taxon>Burkholderiales</taxon>
        <taxon>Comamonadaceae</taxon>
        <taxon>Variovorax</taxon>
    </lineage>
</organism>
<gene>
    <name evidence="1" type="ORF">WKW77_34525</name>
</gene>
<evidence type="ECO:0000313" key="1">
    <source>
        <dbReference type="EMBL" id="MEJ8816207.1"/>
    </source>
</evidence>
<sequence>MLYTYVNEDEERDPVGRRDALELFKQAAVEVGLIRPGDPLDQNVVDFAKLVVEMCASIGDNYVQPEGADGVTVGDRIRGELQGL</sequence>
<name>A0ABU8VRA4_9BURK</name>
<protein>
    <submittedName>
        <fullName evidence="1">Uncharacterized protein</fullName>
    </submittedName>
</protein>
<dbReference type="EMBL" id="JBBKZU010000036">
    <property type="protein sequence ID" value="MEJ8816207.1"/>
    <property type="molecule type" value="Genomic_DNA"/>
</dbReference>
<dbReference type="Proteomes" id="UP001365846">
    <property type="component" value="Unassembled WGS sequence"/>
</dbReference>